<dbReference type="InterPro" id="IPR000863">
    <property type="entry name" value="Sulfotransferase_dom"/>
</dbReference>
<reference evidence="5" key="1">
    <citation type="journal article" date="2023" name="DNA Res.">
        <title>Chromosome-level genome assembly of Phrynocephalus forsythii using third-generation DNA sequencing and Hi-C analysis.</title>
        <authorList>
            <person name="Qi Y."/>
            <person name="Zhao W."/>
            <person name="Zhao Y."/>
            <person name="Niu C."/>
            <person name="Cao S."/>
            <person name="Zhang Y."/>
        </authorList>
    </citation>
    <scope>NUCLEOTIDE SEQUENCE</scope>
    <source>
        <tissue evidence="5">Muscle</tissue>
    </source>
</reference>
<dbReference type="EC" id="2.8.2.-" evidence="3"/>
<accession>A0A9Q1B6M2</accession>
<dbReference type="Gene3D" id="3.40.50.300">
    <property type="entry name" value="P-loop containing nucleotide triphosphate hydrolases"/>
    <property type="match status" value="1"/>
</dbReference>
<evidence type="ECO:0000256" key="2">
    <source>
        <dbReference type="ARBA" id="ARBA00022679"/>
    </source>
</evidence>
<protein>
    <recommendedName>
        <fullName evidence="3">Sulfotransferase</fullName>
        <ecNumber evidence="3">2.8.2.-</ecNumber>
    </recommendedName>
</protein>
<dbReference type="PANTHER" id="PTHR11783">
    <property type="entry name" value="SULFOTRANSFERASE SULT"/>
    <property type="match status" value="1"/>
</dbReference>
<evidence type="ECO:0000259" key="4">
    <source>
        <dbReference type="Pfam" id="PF00685"/>
    </source>
</evidence>
<evidence type="ECO:0000313" key="5">
    <source>
        <dbReference type="EMBL" id="KAJ7342298.1"/>
    </source>
</evidence>
<evidence type="ECO:0000313" key="6">
    <source>
        <dbReference type="Proteomes" id="UP001142489"/>
    </source>
</evidence>
<dbReference type="EMBL" id="JAPFRF010000002">
    <property type="protein sequence ID" value="KAJ7342298.1"/>
    <property type="molecule type" value="Genomic_DNA"/>
</dbReference>
<comment type="similarity">
    <text evidence="1 3">Belongs to the sulfotransferase 1 family.</text>
</comment>
<sequence length="99" mass="11373">MKTFKSSLFSKMLDFGTPEKFQNLYEGVKQIADFFEVPLPEEKIQSIAEKTTFRTMSSEAPQRLGGFAPIIFRKGVVGDWKTLFTEAQSQKWMQNLKSV</sequence>
<dbReference type="SUPFAM" id="SSF52540">
    <property type="entry name" value="P-loop containing nucleoside triphosphate hydrolases"/>
    <property type="match status" value="1"/>
</dbReference>
<name>A0A9Q1B6M2_9SAUR</name>
<keyword evidence="6" id="KW-1185">Reference proteome</keyword>
<dbReference type="AlphaFoldDB" id="A0A9Q1B6M2"/>
<dbReference type="GO" id="GO:0008146">
    <property type="term" value="F:sulfotransferase activity"/>
    <property type="evidence" value="ECO:0007669"/>
    <property type="project" value="InterPro"/>
</dbReference>
<dbReference type="OrthoDB" id="205623at2759"/>
<dbReference type="Pfam" id="PF00685">
    <property type="entry name" value="Sulfotransfer_1"/>
    <property type="match status" value="1"/>
</dbReference>
<proteinExistence type="inferred from homology"/>
<keyword evidence="2 3" id="KW-0808">Transferase</keyword>
<dbReference type="Proteomes" id="UP001142489">
    <property type="component" value="Unassembled WGS sequence"/>
</dbReference>
<organism evidence="5 6">
    <name type="scientific">Phrynocephalus forsythii</name>
    <dbReference type="NCBI Taxonomy" id="171643"/>
    <lineage>
        <taxon>Eukaryota</taxon>
        <taxon>Metazoa</taxon>
        <taxon>Chordata</taxon>
        <taxon>Craniata</taxon>
        <taxon>Vertebrata</taxon>
        <taxon>Euteleostomi</taxon>
        <taxon>Lepidosauria</taxon>
        <taxon>Squamata</taxon>
        <taxon>Bifurcata</taxon>
        <taxon>Unidentata</taxon>
        <taxon>Episquamata</taxon>
        <taxon>Toxicofera</taxon>
        <taxon>Iguania</taxon>
        <taxon>Acrodonta</taxon>
        <taxon>Agamidae</taxon>
        <taxon>Agaminae</taxon>
        <taxon>Phrynocephalus</taxon>
    </lineage>
</organism>
<evidence type="ECO:0000256" key="1">
    <source>
        <dbReference type="ARBA" id="ARBA00005771"/>
    </source>
</evidence>
<evidence type="ECO:0000256" key="3">
    <source>
        <dbReference type="RuleBase" id="RU361155"/>
    </source>
</evidence>
<dbReference type="InterPro" id="IPR027417">
    <property type="entry name" value="P-loop_NTPase"/>
</dbReference>
<gene>
    <name evidence="5" type="ORF">JRQ81_010043</name>
</gene>
<comment type="caution">
    <text evidence="5">The sequence shown here is derived from an EMBL/GenBank/DDBJ whole genome shotgun (WGS) entry which is preliminary data.</text>
</comment>
<feature type="domain" description="Sulfotransferase" evidence="4">
    <location>
        <begin position="22"/>
        <end position="91"/>
    </location>
</feature>